<dbReference type="AlphaFoldDB" id="A0A6N7Y3Y7"/>
<dbReference type="PROSITE" id="PS51186">
    <property type="entry name" value="GNAT"/>
    <property type="match status" value="1"/>
</dbReference>
<keyword evidence="5" id="KW-1185">Reference proteome</keyword>
<proteinExistence type="predicted"/>
<keyword evidence="1 4" id="KW-0808">Transferase</keyword>
<organism evidence="4 5">
    <name type="scientific">Tissierella pigra</name>
    <dbReference type="NCBI Taxonomy" id="2607614"/>
    <lineage>
        <taxon>Bacteria</taxon>
        <taxon>Bacillati</taxon>
        <taxon>Bacillota</taxon>
        <taxon>Tissierellia</taxon>
        <taxon>Tissierellales</taxon>
        <taxon>Tissierellaceae</taxon>
        <taxon>Tissierella</taxon>
    </lineage>
</organism>
<accession>A0A6N7Y3Y7</accession>
<dbReference type="RefSeq" id="WP_154442718.1">
    <property type="nucleotide sequence ID" value="NZ_JAHLPJ010000001.1"/>
</dbReference>
<dbReference type="CDD" id="cd04301">
    <property type="entry name" value="NAT_SF"/>
    <property type="match status" value="1"/>
</dbReference>
<evidence type="ECO:0000256" key="1">
    <source>
        <dbReference type="ARBA" id="ARBA00022679"/>
    </source>
</evidence>
<feature type="domain" description="N-acetyltransferase" evidence="3">
    <location>
        <begin position="1"/>
        <end position="156"/>
    </location>
</feature>
<dbReference type="Gene3D" id="3.40.630.30">
    <property type="match status" value="1"/>
</dbReference>
<evidence type="ECO:0000259" key="3">
    <source>
        <dbReference type="PROSITE" id="PS51186"/>
    </source>
</evidence>
<dbReference type="InterPro" id="IPR000182">
    <property type="entry name" value="GNAT_dom"/>
</dbReference>
<dbReference type="GO" id="GO:0016747">
    <property type="term" value="F:acyltransferase activity, transferring groups other than amino-acyl groups"/>
    <property type="evidence" value="ECO:0007669"/>
    <property type="project" value="InterPro"/>
</dbReference>
<evidence type="ECO:0000313" key="5">
    <source>
        <dbReference type="Proteomes" id="UP000469523"/>
    </source>
</evidence>
<comment type="caution">
    <text evidence="4">The sequence shown here is derived from an EMBL/GenBank/DDBJ whole genome shotgun (WGS) entry which is preliminary data.</text>
</comment>
<dbReference type="InterPro" id="IPR050680">
    <property type="entry name" value="YpeA/RimI_acetyltransf"/>
</dbReference>
<evidence type="ECO:0000313" key="4">
    <source>
        <dbReference type="EMBL" id="MSU03178.1"/>
    </source>
</evidence>
<dbReference type="SUPFAM" id="SSF55729">
    <property type="entry name" value="Acyl-CoA N-acyltransferases (Nat)"/>
    <property type="match status" value="1"/>
</dbReference>
<name>A0A6N7Y3Y7_9FIRM</name>
<protein>
    <submittedName>
        <fullName evidence="4">GNAT family N-acetyltransferase</fullName>
    </submittedName>
</protein>
<dbReference type="EMBL" id="VUNQ01000058">
    <property type="protein sequence ID" value="MSU03178.1"/>
    <property type="molecule type" value="Genomic_DNA"/>
</dbReference>
<dbReference type="Pfam" id="PF00583">
    <property type="entry name" value="Acetyltransf_1"/>
    <property type="match status" value="1"/>
</dbReference>
<gene>
    <name evidence="4" type="ORF">FYJ83_17090</name>
</gene>
<dbReference type="PANTHER" id="PTHR43420">
    <property type="entry name" value="ACETYLTRANSFERASE"/>
    <property type="match status" value="1"/>
</dbReference>
<keyword evidence="2" id="KW-0012">Acyltransferase</keyword>
<dbReference type="InterPro" id="IPR016181">
    <property type="entry name" value="Acyl_CoA_acyltransferase"/>
</dbReference>
<sequence>MEYRIAGIEDFIELSQMRWDFKTEGKDTLNFINKDIFMKECYKFFKSGLEEGNWTHWIALDNNMIVSHISINHIRKIPKPNRIIDEYGYVTNIYTKPSYRGKGIGSKLMDNVKTWATEKDLEILIVWPSHEAVKFYERKGFKSDNDIMELFIRFDD</sequence>
<evidence type="ECO:0000256" key="2">
    <source>
        <dbReference type="ARBA" id="ARBA00023315"/>
    </source>
</evidence>
<dbReference type="Proteomes" id="UP000469523">
    <property type="component" value="Unassembled WGS sequence"/>
</dbReference>
<reference evidence="4 5" key="1">
    <citation type="submission" date="2019-09" db="EMBL/GenBank/DDBJ databases">
        <title>In-depth cultivation of the pig gut microbiome towards novel bacterial diversity and tailored functional studies.</title>
        <authorList>
            <person name="Wylensek D."/>
            <person name="Hitch T.C.A."/>
            <person name="Clavel T."/>
        </authorList>
    </citation>
    <scope>NUCLEOTIDE SEQUENCE [LARGE SCALE GENOMIC DNA]</scope>
    <source>
        <strain evidence="4 5">WCA3-693-APC-4?</strain>
    </source>
</reference>